<dbReference type="RefSeq" id="WP_034572402.1">
    <property type="nucleotide sequence ID" value="NZ_JRMP02000009.1"/>
</dbReference>
<name>A0A347VSD9_9HELI</name>
<protein>
    <submittedName>
        <fullName evidence="2">Uncharacterized protein</fullName>
    </submittedName>
</protein>
<reference evidence="2 3" key="1">
    <citation type="journal article" date="2014" name="Genome Announc.">
        <title>Draft genome sequences of eight enterohepatic helicobacter species isolated from both laboratory and wild rodents.</title>
        <authorList>
            <person name="Sheh A."/>
            <person name="Shen Z."/>
            <person name="Fox J.G."/>
        </authorList>
    </citation>
    <scope>NUCLEOTIDE SEQUENCE [LARGE SCALE GENOMIC DNA]</scope>
    <source>
        <strain evidence="2 3">MIT 97-6194</strain>
    </source>
</reference>
<dbReference type="EMBL" id="QBIU01000001">
    <property type="protein sequence ID" value="MWV69131.1"/>
    <property type="molecule type" value="Genomic_DNA"/>
</dbReference>
<evidence type="ECO:0000313" key="1">
    <source>
        <dbReference type="EMBL" id="MWV69131.1"/>
    </source>
</evidence>
<reference evidence="1 4" key="4">
    <citation type="submission" date="2019-12" db="EMBL/GenBank/DDBJ databases">
        <title>Multi-Generational Helicobacter saguini Isolates.</title>
        <authorList>
            <person name="Mannion A."/>
            <person name="Shen Z."/>
            <person name="Fox J.G."/>
        </authorList>
    </citation>
    <scope>NUCLEOTIDE SEQUENCE [LARGE SCALE GENOMIC DNA]</scope>
    <source>
        <strain evidence="1">16-048</strain>
        <strain evidence="4">16-048 (F4)</strain>
    </source>
</reference>
<dbReference type="EMBL" id="JRMP02000009">
    <property type="protein sequence ID" value="TLD94175.1"/>
    <property type="molecule type" value="Genomic_DNA"/>
</dbReference>
<evidence type="ECO:0000313" key="4">
    <source>
        <dbReference type="Proteomes" id="UP000477070"/>
    </source>
</evidence>
<dbReference type="OrthoDB" id="5356091at2"/>
<sequence length="108" mass="12539">MVFLYIILLVGIAFLILERQRFFAKKDSNENLNNTQHLESNSQSYQNHNNSTKKDGFFGIFSGNYFQRDEFKNNNSTNLIPCESCGKYVPQDEITKKDNKNVCKECAK</sequence>
<evidence type="ECO:0000313" key="2">
    <source>
        <dbReference type="EMBL" id="TLD94175.1"/>
    </source>
</evidence>
<dbReference type="Proteomes" id="UP000029714">
    <property type="component" value="Unassembled WGS sequence"/>
</dbReference>
<organism evidence="2 3">
    <name type="scientific">Helicobacter saguini</name>
    <dbReference type="NCBI Taxonomy" id="1548018"/>
    <lineage>
        <taxon>Bacteria</taxon>
        <taxon>Pseudomonadati</taxon>
        <taxon>Campylobacterota</taxon>
        <taxon>Epsilonproteobacteria</taxon>
        <taxon>Campylobacterales</taxon>
        <taxon>Helicobacteraceae</taxon>
        <taxon>Helicobacter</taxon>
    </lineage>
</organism>
<keyword evidence="3" id="KW-1185">Reference proteome</keyword>
<proteinExistence type="predicted"/>
<dbReference type="AlphaFoldDB" id="A0A347VSD9"/>
<dbReference type="Proteomes" id="UP000477070">
    <property type="component" value="Unassembled WGS sequence"/>
</dbReference>
<accession>A0A347VSD9</accession>
<reference evidence="2 3" key="2">
    <citation type="journal article" date="2016" name="Infect. Immun.">
        <title>Helicobacter saguini, a Novel Helicobacter Isolated from Cotton-Top Tamarins with Ulcerative Colitis, Has Proinflammatory Properties and Induces Typhlocolitis and Dysplasia in Gnotobiotic IL-10-/- Mice.</title>
        <authorList>
            <person name="Shen Z."/>
            <person name="Mannion A."/>
            <person name="Whary M.T."/>
            <person name="Muthupalani S."/>
            <person name="Sheh A."/>
            <person name="Feng Y."/>
            <person name="Gong G."/>
            <person name="Vandamme P."/>
            <person name="Holcombe H.R."/>
            <person name="Paster B.J."/>
            <person name="Fox J.G."/>
        </authorList>
    </citation>
    <scope>NUCLEOTIDE SEQUENCE [LARGE SCALE GENOMIC DNA]</scope>
    <source>
        <strain evidence="2 3">MIT 97-6194</strain>
    </source>
</reference>
<evidence type="ECO:0000313" key="3">
    <source>
        <dbReference type="Proteomes" id="UP000029714"/>
    </source>
</evidence>
<comment type="caution">
    <text evidence="2">The sequence shown here is derived from an EMBL/GenBank/DDBJ whole genome shotgun (WGS) entry which is preliminary data.</text>
</comment>
<gene>
    <name evidence="1" type="ORF">DCO61_03640</name>
    <name evidence="2" type="ORF">LS64_006635</name>
</gene>
<reference evidence="2" key="3">
    <citation type="submission" date="2018-04" db="EMBL/GenBank/DDBJ databases">
        <authorList>
            <person name="Sheh A."/>
            <person name="Shen Z."/>
            <person name="Mannion A.J."/>
            <person name="Fox J.G."/>
        </authorList>
    </citation>
    <scope>NUCLEOTIDE SEQUENCE</scope>
    <source>
        <strain evidence="2">MIT 97-6194</strain>
    </source>
</reference>